<dbReference type="PROSITE" id="PS50268">
    <property type="entry name" value="CADHERIN_2"/>
    <property type="match status" value="2"/>
</dbReference>
<comment type="subcellular location">
    <subcellularLocation>
        <location evidence="1">Membrane</location>
    </subcellularLocation>
</comment>
<evidence type="ECO:0000256" key="4">
    <source>
        <dbReference type="ARBA" id="ARBA00023136"/>
    </source>
</evidence>
<accession>A0ABV0Q7Y7</accession>
<feature type="domain" description="Cadherin" evidence="6">
    <location>
        <begin position="10"/>
        <end position="51"/>
    </location>
</feature>
<evidence type="ECO:0000256" key="2">
    <source>
        <dbReference type="ARBA" id="ARBA00022737"/>
    </source>
</evidence>
<keyword evidence="8" id="KW-1185">Reference proteome</keyword>
<dbReference type="Gene3D" id="2.60.40.60">
    <property type="entry name" value="Cadherins"/>
    <property type="match status" value="2"/>
</dbReference>
<evidence type="ECO:0000256" key="1">
    <source>
        <dbReference type="ARBA" id="ARBA00004370"/>
    </source>
</evidence>
<dbReference type="InterPro" id="IPR039808">
    <property type="entry name" value="Cadherin"/>
</dbReference>
<evidence type="ECO:0000256" key="3">
    <source>
        <dbReference type="ARBA" id="ARBA00022837"/>
    </source>
</evidence>
<dbReference type="InterPro" id="IPR002126">
    <property type="entry name" value="Cadherin-like_dom"/>
</dbReference>
<organism evidence="7 8">
    <name type="scientific">Xenoophorus captivus</name>
    <dbReference type="NCBI Taxonomy" id="1517983"/>
    <lineage>
        <taxon>Eukaryota</taxon>
        <taxon>Metazoa</taxon>
        <taxon>Chordata</taxon>
        <taxon>Craniata</taxon>
        <taxon>Vertebrata</taxon>
        <taxon>Euteleostomi</taxon>
        <taxon>Actinopterygii</taxon>
        <taxon>Neopterygii</taxon>
        <taxon>Teleostei</taxon>
        <taxon>Neoteleostei</taxon>
        <taxon>Acanthomorphata</taxon>
        <taxon>Ovalentaria</taxon>
        <taxon>Atherinomorphae</taxon>
        <taxon>Cyprinodontiformes</taxon>
        <taxon>Goodeidae</taxon>
        <taxon>Xenoophorus</taxon>
    </lineage>
</organism>
<dbReference type="PRINTS" id="PR00205">
    <property type="entry name" value="CADHERIN"/>
</dbReference>
<dbReference type="InterPro" id="IPR015919">
    <property type="entry name" value="Cadherin-like_sf"/>
</dbReference>
<keyword evidence="2" id="KW-0677">Repeat</keyword>
<name>A0ABV0Q7Y7_9TELE</name>
<dbReference type="SMART" id="SM00112">
    <property type="entry name" value="CA"/>
    <property type="match status" value="1"/>
</dbReference>
<proteinExistence type="predicted"/>
<dbReference type="Pfam" id="PF00028">
    <property type="entry name" value="Cadherin"/>
    <property type="match status" value="1"/>
</dbReference>
<keyword evidence="3 5" id="KW-0106">Calcium</keyword>
<evidence type="ECO:0000313" key="8">
    <source>
        <dbReference type="Proteomes" id="UP001434883"/>
    </source>
</evidence>
<feature type="domain" description="Cadherin" evidence="6">
    <location>
        <begin position="53"/>
        <end position="143"/>
    </location>
</feature>
<reference evidence="7 8" key="1">
    <citation type="submission" date="2021-06" db="EMBL/GenBank/DDBJ databases">
        <authorList>
            <person name="Palmer J.M."/>
        </authorList>
    </citation>
    <scope>NUCLEOTIDE SEQUENCE [LARGE SCALE GENOMIC DNA]</scope>
    <source>
        <strain evidence="7 8">XC_2019</strain>
        <tissue evidence="7">Muscle</tissue>
    </source>
</reference>
<keyword evidence="4" id="KW-0472">Membrane</keyword>
<feature type="non-terminal residue" evidence="7">
    <location>
        <position position="1"/>
    </location>
</feature>
<protein>
    <recommendedName>
        <fullName evidence="6">Cadherin domain-containing protein</fullName>
    </recommendedName>
</protein>
<evidence type="ECO:0000259" key="6">
    <source>
        <dbReference type="PROSITE" id="PS50268"/>
    </source>
</evidence>
<dbReference type="PANTHER" id="PTHR24027:SF319">
    <property type="entry name" value="CADHERIN-1"/>
    <property type="match status" value="1"/>
</dbReference>
<comment type="caution">
    <text evidence="7">The sequence shown here is derived from an EMBL/GenBank/DDBJ whole genome shotgun (WGS) entry which is preliminary data.</text>
</comment>
<dbReference type="EMBL" id="JAHRIN010001449">
    <property type="protein sequence ID" value="MEQ2191912.1"/>
    <property type="molecule type" value="Genomic_DNA"/>
</dbReference>
<dbReference type="PANTHER" id="PTHR24027">
    <property type="entry name" value="CADHERIN-23"/>
    <property type="match status" value="1"/>
</dbReference>
<gene>
    <name evidence="7" type="ORF">XENOCAPTIV_004299</name>
</gene>
<evidence type="ECO:0000256" key="5">
    <source>
        <dbReference type="PROSITE-ProRule" id="PRU00043"/>
    </source>
</evidence>
<sequence>IRSELHKVKRIHYSITGPGADQPPVGLFTITRNTGHLYVTQELDREKQDKYMVKATDADEPDSDNSNIRYRISSQEPEEPSPSVFVINPVTGVITVNAEALDRQKYPQYTLLVEAADMAGEGLTEQVKVIITVSANNNNPSVFTQPARFQVLEQDP</sequence>
<dbReference type="SUPFAM" id="SSF49313">
    <property type="entry name" value="Cadherin-like"/>
    <property type="match status" value="2"/>
</dbReference>
<evidence type="ECO:0000313" key="7">
    <source>
        <dbReference type="EMBL" id="MEQ2191912.1"/>
    </source>
</evidence>
<dbReference type="CDD" id="cd11304">
    <property type="entry name" value="Cadherin_repeat"/>
    <property type="match status" value="2"/>
</dbReference>
<dbReference type="Proteomes" id="UP001434883">
    <property type="component" value="Unassembled WGS sequence"/>
</dbReference>